<dbReference type="EMBL" id="PGOL01045245">
    <property type="protein sequence ID" value="PKH47969.1"/>
    <property type="molecule type" value="Genomic_DNA"/>
</dbReference>
<evidence type="ECO:0000313" key="1">
    <source>
        <dbReference type="EMBL" id="PKH47969.1"/>
    </source>
</evidence>
<dbReference type="AlphaFoldDB" id="A0A2I0GCD9"/>
<name>A0A2I0GCD9_PUNGR</name>
<dbReference type="Proteomes" id="UP000233551">
    <property type="component" value="Unassembled WGS sequence"/>
</dbReference>
<organism evidence="1 2">
    <name type="scientific">Punica granatum</name>
    <name type="common">Pomegranate</name>
    <dbReference type="NCBI Taxonomy" id="22663"/>
    <lineage>
        <taxon>Eukaryota</taxon>
        <taxon>Viridiplantae</taxon>
        <taxon>Streptophyta</taxon>
        <taxon>Embryophyta</taxon>
        <taxon>Tracheophyta</taxon>
        <taxon>Spermatophyta</taxon>
        <taxon>Magnoliopsida</taxon>
        <taxon>eudicotyledons</taxon>
        <taxon>Gunneridae</taxon>
        <taxon>Pentapetalae</taxon>
        <taxon>rosids</taxon>
        <taxon>malvids</taxon>
        <taxon>Myrtales</taxon>
        <taxon>Lythraceae</taxon>
        <taxon>Punica</taxon>
    </lineage>
</organism>
<accession>A0A2I0GCD9</accession>
<protein>
    <submittedName>
        <fullName evidence="1">Uncharacterized protein</fullName>
    </submittedName>
</protein>
<reference evidence="1 2" key="1">
    <citation type="submission" date="2017-11" db="EMBL/GenBank/DDBJ databases">
        <title>De-novo sequencing of pomegranate (Punica granatum L.) genome.</title>
        <authorList>
            <person name="Akparov Z."/>
            <person name="Amiraslanov A."/>
            <person name="Hajiyeva S."/>
            <person name="Abbasov M."/>
            <person name="Kaur K."/>
            <person name="Hamwieh A."/>
            <person name="Solovyev V."/>
            <person name="Salamov A."/>
            <person name="Braich B."/>
            <person name="Kosarev P."/>
            <person name="Mahmoud A."/>
            <person name="Hajiyev E."/>
            <person name="Babayeva S."/>
            <person name="Izzatullayeva V."/>
            <person name="Mammadov A."/>
            <person name="Mammadov A."/>
            <person name="Sharifova S."/>
            <person name="Ojaghi J."/>
            <person name="Eynullazada K."/>
            <person name="Bayramov B."/>
            <person name="Abdulazimova A."/>
            <person name="Shahmuradov I."/>
        </authorList>
    </citation>
    <scope>NUCLEOTIDE SEQUENCE [LARGE SCALE GENOMIC DNA]</scope>
    <source>
        <strain evidence="2">cv. AG2017</strain>
        <tissue evidence="1">Leaf</tissue>
    </source>
</reference>
<sequence length="62" mass="6523">MAGIGATTARESGFNPRLSLRFEGAHHRSIPATTAKARLSGHHHSTNALTISLTALEFSPIG</sequence>
<evidence type="ECO:0000313" key="2">
    <source>
        <dbReference type="Proteomes" id="UP000233551"/>
    </source>
</evidence>
<keyword evidence="2" id="KW-1185">Reference proteome</keyword>
<proteinExistence type="predicted"/>
<comment type="caution">
    <text evidence="1">The sequence shown here is derived from an EMBL/GenBank/DDBJ whole genome shotgun (WGS) entry which is preliminary data.</text>
</comment>
<gene>
    <name evidence="1" type="ORF">CRG98_050390</name>
</gene>